<dbReference type="GO" id="GO:0016874">
    <property type="term" value="F:ligase activity"/>
    <property type="evidence" value="ECO:0007669"/>
    <property type="project" value="UniProtKB-KW"/>
</dbReference>
<dbReference type="Pfam" id="PF02629">
    <property type="entry name" value="CoA_binding"/>
    <property type="match status" value="1"/>
</dbReference>
<dbReference type="Pfam" id="PF00549">
    <property type="entry name" value="Ligase_CoA"/>
    <property type="match status" value="2"/>
</dbReference>
<dbReference type="EMBL" id="DF848314">
    <property type="protein sequence ID" value="GAT53445.1"/>
    <property type="molecule type" value="Genomic_DNA"/>
</dbReference>
<dbReference type="InterPro" id="IPR016102">
    <property type="entry name" value="Succinyl-CoA_synth-like"/>
</dbReference>
<sequence length="745" mass="80025">MPLRVNATPNCFRNALDTHPSSPSHRLGVRYTSSQVPQRNRNPYDKTIRNLSINSLTRVIFQGFTGRQATANAIESLAWGTHIVGGVKPNFTGFHPDPALSHLPVYPTVRAAAQELKPGATAIYVAASGAAAAIEEALEAEIPLIVAVAEHVPLHNMLRIHQMLRTQSKSRLVGANSPGIISTCGCRIGFQPLPCFSPGHVGIVAKSGTLSYEAVAALTCAGLGQSLCIGMGGDVLAGTDFVDGLELLTRDPETHGIVLIGEIGGTAEEEAAEWIREYRATNKNPKPIAALVAGKIHVLGRAMGHAGAWLLRGESTAEDKYRALEDAGVRMVQHPSEFGVVMQELLSAEPYMKSTTSAKLSTISVPSGPGRRTLYTSASAAGPKTTRTLAAAAARQSQSRTLHISGREAAAMAQQECKIDLVDIDEEFEKAHTRYLLALTIDRSSHAPCFFVRQIISSDPGPSRKQQSFGAAERFAFPSLNAWAGAANSMDETVLAIAHHLDIIRPQELQPLVLSLVNLFQKYEGVALEVTLLKRTINKPEQSQLLFCDPRFTFDDAAFRSSGRHVELHTRGRASVAEDSGIVYAKLGDEQDPSHAIGTVVNGAGLAMNTLDMLATYGKAHTSSGDAIRAANFLDTGGKATSETVKASFALLLADPRVKVIFVNVFGGLTLGDMIARGILLAFRDLGLQERGIPVVVRIRGTNEAGGQRILRESEVKGMHAFDDFGDAARKCIELAEERLRDNYV</sequence>
<protein>
    <submittedName>
        <fullName evidence="2">Succinyl-CoA ligase subunit alpha</fullName>
    </submittedName>
</protein>
<gene>
    <name evidence="2" type="ORF">MCHLO_10393</name>
</gene>
<keyword evidence="2" id="KW-0436">Ligase</keyword>
<dbReference type="PRINTS" id="PR01798">
    <property type="entry name" value="SCOASYNTHASE"/>
</dbReference>
<evidence type="ECO:0000313" key="3">
    <source>
        <dbReference type="Proteomes" id="UP000815677"/>
    </source>
</evidence>
<accession>A0ABQ0LQT3</accession>
<reference evidence="2" key="1">
    <citation type="submission" date="2014-09" db="EMBL/GenBank/DDBJ databases">
        <title>Genome sequence of the luminous mushroom Mycena chlorophos for searching fungal bioluminescence genes.</title>
        <authorList>
            <person name="Tanaka Y."/>
            <person name="Kasuga D."/>
            <person name="Oba Y."/>
            <person name="Hase S."/>
            <person name="Sato K."/>
            <person name="Oba Y."/>
            <person name="Sakakibara Y."/>
        </authorList>
    </citation>
    <scope>NUCLEOTIDE SEQUENCE</scope>
</reference>
<dbReference type="InterPro" id="IPR003781">
    <property type="entry name" value="CoA-bd"/>
</dbReference>
<dbReference type="Gene3D" id="3.40.50.720">
    <property type="entry name" value="NAD(P)-binding Rossmann-like Domain"/>
    <property type="match status" value="1"/>
</dbReference>
<organism evidence="2 3">
    <name type="scientific">Mycena chlorophos</name>
    <name type="common">Agaric fungus</name>
    <name type="synonym">Agaricus chlorophos</name>
    <dbReference type="NCBI Taxonomy" id="658473"/>
    <lineage>
        <taxon>Eukaryota</taxon>
        <taxon>Fungi</taxon>
        <taxon>Dikarya</taxon>
        <taxon>Basidiomycota</taxon>
        <taxon>Agaricomycotina</taxon>
        <taxon>Agaricomycetes</taxon>
        <taxon>Agaricomycetidae</taxon>
        <taxon>Agaricales</taxon>
        <taxon>Marasmiineae</taxon>
        <taxon>Mycenaceae</taxon>
        <taxon>Mycena</taxon>
    </lineage>
</organism>
<evidence type="ECO:0000313" key="2">
    <source>
        <dbReference type="EMBL" id="GAT53445.1"/>
    </source>
</evidence>
<dbReference type="SUPFAM" id="SSF51735">
    <property type="entry name" value="NAD(P)-binding Rossmann-fold domains"/>
    <property type="match status" value="1"/>
</dbReference>
<dbReference type="SUPFAM" id="SSF52210">
    <property type="entry name" value="Succinyl-CoA synthetase domains"/>
    <property type="match status" value="2"/>
</dbReference>
<dbReference type="Proteomes" id="UP000815677">
    <property type="component" value="Unassembled WGS sequence"/>
</dbReference>
<dbReference type="InterPro" id="IPR005811">
    <property type="entry name" value="SUCC_ACL_C"/>
</dbReference>
<dbReference type="PANTHER" id="PTHR11117:SF6">
    <property type="entry name" value="SYNTHETASE SUBUNIT ALPHA, PUTATIVE (AFU_ORTHOLOGUE AFUA_1G10830)-RELATED"/>
    <property type="match status" value="1"/>
</dbReference>
<keyword evidence="3" id="KW-1185">Reference proteome</keyword>
<evidence type="ECO:0000259" key="1">
    <source>
        <dbReference type="SMART" id="SM00881"/>
    </source>
</evidence>
<dbReference type="PANTHER" id="PTHR11117">
    <property type="entry name" value="SUCCINYL-COA LIGASE SUBUNIT ALPHA"/>
    <property type="match status" value="1"/>
</dbReference>
<dbReference type="SMART" id="SM00881">
    <property type="entry name" value="CoA_binding"/>
    <property type="match status" value="1"/>
</dbReference>
<proteinExistence type="predicted"/>
<dbReference type="InterPro" id="IPR036291">
    <property type="entry name" value="NAD(P)-bd_dom_sf"/>
</dbReference>
<name>A0ABQ0LQT3_MYCCL</name>
<feature type="domain" description="CoA-binding" evidence="1">
    <location>
        <begin position="52"/>
        <end position="152"/>
    </location>
</feature>
<dbReference type="Gene3D" id="3.40.50.261">
    <property type="entry name" value="Succinyl-CoA synthetase domains"/>
    <property type="match status" value="2"/>
</dbReference>